<dbReference type="SUPFAM" id="SSF46689">
    <property type="entry name" value="Homeodomain-like"/>
    <property type="match status" value="1"/>
</dbReference>
<dbReference type="AlphaFoldDB" id="A0A2N3WFL9"/>
<organism evidence="8 9">
    <name type="scientific">Amycolatopsis echigonensis</name>
    <dbReference type="NCBI Taxonomy" id="2576905"/>
    <lineage>
        <taxon>Bacteria</taxon>
        <taxon>Bacillati</taxon>
        <taxon>Actinomycetota</taxon>
        <taxon>Actinomycetes</taxon>
        <taxon>Pseudonocardiales</taxon>
        <taxon>Pseudonocardiaceae</taxon>
        <taxon>Amycolatopsis</taxon>
    </lineage>
</organism>
<dbReference type="Pfam" id="PF13977">
    <property type="entry name" value="TetR_C_6"/>
    <property type="match status" value="1"/>
</dbReference>
<evidence type="ECO:0000256" key="5">
    <source>
        <dbReference type="PROSITE-ProRule" id="PRU00335"/>
    </source>
</evidence>
<dbReference type="PROSITE" id="PS50977">
    <property type="entry name" value="HTH_TETR_2"/>
    <property type="match status" value="1"/>
</dbReference>
<dbReference type="EMBL" id="JACJHR010000011">
    <property type="protein sequence ID" value="MBB2499546.1"/>
    <property type="molecule type" value="Genomic_DNA"/>
</dbReference>
<accession>A0A2N3WFL9</accession>
<evidence type="ECO:0000259" key="6">
    <source>
        <dbReference type="PROSITE" id="PS50977"/>
    </source>
</evidence>
<feature type="DNA-binding region" description="H-T-H motif" evidence="5">
    <location>
        <begin position="30"/>
        <end position="49"/>
    </location>
</feature>
<dbReference type="EMBL" id="PJMY01000003">
    <property type="protein sequence ID" value="PKV92674.1"/>
    <property type="molecule type" value="Genomic_DNA"/>
</dbReference>
<evidence type="ECO:0000256" key="3">
    <source>
        <dbReference type="ARBA" id="ARBA00023125"/>
    </source>
</evidence>
<evidence type="ECO:0000256" key="4">
    <source>
        <dbReference type="ARBA" id="ARBA00023163"/>
    </source>
</evidence>
<name>A0A2N3WFL9_9PSEU</name>
<keyword evidence="1" id="KW-0678">Repressor</keyword>
<dbReference type="InterPro" id="IPR001647">
    <property type="entry name" value="HTH_TetR"/>
</dbReference>
<keyword evidence="2" id="KW-0805">Transcription regulation</keyword>
<evidence type="ECO:0000256" key="2">
    <source>
        <dbReference type="ARBA" id="ARBA00023015"/>
    </source>
</evidence>
<keyword evidence="9" id="KW-1185">Reference proteome</keyword>
<dbReference type="OrthoDB" id="5242433at2"/>
<evidence type="ECO:0000313" key="7">
    <source>
        <dbReference type="EMBL" id="MBB2499546.1"/>
    </source>
</evidence>
<dbReference type="InterPro" id="IPR039538">
    <property type="entry name" value="BetI_C"/>
</dbReference>
<evidence type="ECO:0000313" key="8">
    <source>
        <dbReference type="EMBL" id="PKV92674.1"/>
    </source>
</evidence>
<dbReference type="Proteomes" id="UP000550260">
    <property type="component" value="Unassembled WGS sequence"/>
</dbReference>
<dbReference type="Gene3D" id="1.10.357.10">
    <property type="entry name" value="Tetracycline Repressor, domain 2"/>
    <property type="match status" value="1"/>
</dbReference>
<reference evidence="8 9" key="1">
    <citation type="submission" date="2017-12" db="EMBL/GenBank/DDBJ databases">
        <title>Sequencing the genomes of 1000 Actinobacteria strains.</title>
        <authorList>
            <person name="Klenk H.-P."/>
        </authorList>
    </citation>
    <scope>NUCLEOTIDE SEQUENCE [LARGE SCALE GENOMIC DNA]</scope>
    <source>
        <strain evidence="8 9">DSM 45165</strain>
    </source>
</reference>
<feature type="domain" description="HTH tetR-type" evidence="6">
    <location>
        <begin position="7"/>
        <end position="67"/>
    </location>
</feature>
<accession>A0A8E2B1E1</accession>
<evidence type="ECO:0000256" key="1">
    <source>
        <dbReference type="ARBA" id="ARBA00022491"/>
    </source>
</evidence>
<protein>
    <submittedName>
        <fullName evidence="8">TetR family transcriptional regulator</fullName>
    </submittedName>
    <submittedName>
        <fullName evidence="7">TetR/AcrR family transcriptional regulator</fullName>
    </submittedName>
</protein>
<keyword evidence="4" id="KW-0804">Transcription</keyword>
<dbReference type="GO" id="GO:0003700">
    <property type="term" value="F:DNA-binding transcription factor activity"/>
    <property type="evidence" value="ECO:0007669"/>
    <property type="project" value="TreeGrafter"/>
</dbReference>
<dbReference type="PANTHER" id="PTHR30055">
    <property type="entry name" value="HTH-TYPE TRANSCRIPTIONAL REGULATOR RUTR"/>
    <property type="match status" value="1"/>
</dbReference>
<dbReference type="SUPFAM" id="SSF48498">
    <property type="entry name" value="Tetracyclin repressor-like, C-terminal domain"/>
    <property type="match status" value="1"/>
</dbReference>
<dbReference type="PANTHER" id="PTHR30055:SF234">
    <property type="entry name" value="HTH-TYPE TRANSCRIPTIONAL REGULATOR BETI"/>
    <property type="match status" value="1"/>
</dbReference>
<proteinExistence type="predicted"/>
<gene>
    <name evidence="8" type="ORF">ATK30_3497</name>
    <name evidence="7" type="ORF">H5411_10455</name>
</gene>
<dbReference type="GO" id="GO:0000976">
    <property type="term" value="F:transcription cis-regulatory region binding"/>
    <property type="evidence" value="ECO:0007669"/>
    <property type="project" value="TreeGrafter"/>
</dbReference>
<dbReference type="RefSeq" id="WP_101440893.1">
    <property type="nucleotide sequence ID" value="NZ_JACJHR010000011.1"/>
</dbReference>
<sequence>MPYVEASVRRPQFIAAARAALAAHGVAKTSLRVVAAQADVPLATMQYVFPSKEKLLRAVIEDVVDEIAGVLQASAATDQGLENAIRHGLDTFWAKLVEGGRELQLLQYELTMYALRTPGHEELARLQYERYAGVVARWCRQAAEQAGETAAVSFDHLARMIVAGVDGLILQYVCDPDDARAREGREALADMVIGLARVDAA</sequence>
<evidence type="ECO:0000313" key="10">
    <source>
        <dbReference type="Proteomes" id="UP000550260"/>
    </source>
</evidence>
<evidence type="ECO:0000313" key="9">
    <source>
        <dbReference type="Proteomes" id="UP000233750"/>
    </source>
</evidence>
<keyword evidence="3 5" id="KW-0238">DNA-binding</keyword>
<dbReference type="Proteomes" id="UP000233750">
    <property type="component" value="Unassembled WGS sequence"/>
</dbReference>
<dbReference type="InterPro" id="IPR009057">
    <property type="entry name" value="Homeodomain-like_sf"/>
</dbReference>
<dbReference type="InterPro" id="IPR036271">
    <property type="entry name" value="Tet_transcr_reg_TetR-rel_C_sf"/>
</dbReference>
<reference evidence="7 10" key="2">
    <citation type="submission" date="2020-08" db="EMBL/GenBank/DDBJ databases">
        <title>Amycolatopsis echigonensis JCM 21831.</title>
        <authorList>
            <person name="Tedsree N."/>
            <person name="Kuncharoen N."/>
            <person name="Likhitwitayawuid K."/>
            <person name="Tanasupawat S."/>
        </authorList>
    </citation>
    <scope>NUCLEOTIDE SEQUENCE [LARGE SCALE GENOMIC DNA]</scope>
    <source>
        <strain evidence="7 10">JCM 21831</strain>
    </source>
</reference>
<dbReference type="Pfam" id="PF00440">
    <property type="entry name" value="TetR_N"/>
    <property type="match status" value="1"/>
</dbReference>
<comment type="caution">
    <text evidence="8">The sequence shown here is derived from an EMBL/GenBank/DDBJ whole genome shotgun (WGS) entry which is preliminary data.</text>
</comment>
<dbReference type="InterPro" id="IPR050109">
    <property type="entry name" value="HTH-type_TetR-like_transc_reg"/>
</dbReference>